<sequence length="542" mass="61017">MTTSNLTSISSLVTLLFSLSTLRDWLKLLVVGGFLEACRRFISSLFQTVKESLFITATFDDEDDSFRWIMHWLSQHPSWSRTLKVSTRSLSLPGMATLVPGEEQDPDALTAGKRNLSYVPATTNSLSFWYKRHWINVTRFERELQNNYFRTREESLQIRILTRSHQVLNELLLEAKRAYTAAQNNIITIYVSDSSNCWKQIATRPKRPLDSIILDPGMKDDLVADAKDFLQSRDWYADRGIPFRRGYLLYGAPGSGKTSIIHSIAGELGLDIYVITLSRAGLDDTGLTELITELPERCIALMEDIDAALTQSITREKDTEVENDPLKDPRKPQQPPGQNSSLSRVSLSGLLNALDGVSAQEGRILFATTNKYTSLDPALCRPGRMDVHIEFKLASKYQARELYRTFYVPESMKDMKHKEFNDEKHASQRPEGGAEMVDDLIDISESSTENKPMLNGTHVEMITGMLHQKRTPRLSHNKLSMLADSFADAIPEREISMAALQGFLMVHKVRPIEAVKNVPAWIAKETKDKPKGSSAPETASGS</sequence>
<evidence type="ECO:0000256" key="10">
    <source>
        <dbReference type="ARBA" id="ARBA00023136"/>
    </source>
</evidence>
<feature type="domain" description="AAA+ ATPase" evidence="14">
    <location>
        <begin position="243"/>
        <end position="395"/>
    </location>
</feature>
<comment type="catalytic activity">
    <reaction evidence="11">
        <text>ATP + H2O = ADP + phosphate + H(+)</text>
        <dbReference type="Rhea" id="RHEA:13065"/>
        <dbReference type="ChEBI" id="CHEBI:15377"/>
        <dbReference type="ChEBI" id="CHEBI:15378"/>
        <dbReference type="ChEBI" id="CHEBI:30616"/>
        <dbReference type="ChEBI" id="CHEBI:43474"/>
        <dbReference type="ChEBI" id="CHEBI:456216"/>
    </reaction>
    <physiologicalReaction direction="left-to-right" evidence="11">
        <dbReference type="Rhea" id="RHEA:13066"/>
    </physiologicalReaction>
</comment>
<evidence type="ECO:0000256" key="12">
    <source>
        <dbReference type="RuleBase" id="RU003651"/>
    </source>
</evidence>
<evidence type="ECO:0000313" key="17">
    <source>
        <dbReference type="Proteomes" id="UP000242287"/>
    </source>
</evidence>
<name>A0A2A9NRA3_9AGAR</name>
<proteinExistence type="inferred from homology"/>
<reference evidence="16 17" key="1">
    <citation type="submission" date="2014-02" db="EMBL/GenBank/DDBJ databases">
        <title>Transposable element dynamics among asymbiotic and ectomycorrhizal Amanita fungi.</title>
        <authorList>
            <consortium name="DOE Joint Genome Institute"/>
            <person name="Hess J."/>
            <person name="Skrede I."/>
            <person name="Wolfe B."/>
            <person name="LaButti K."/>
            <person name="Ohm R.A."/>
            <person name="Grigoriev I.V."/>
            <person name="Pringle A."/>
        </authorList>
    </citation>
    <scope>NUCLEOTIDE SEQUENCE [LARGE SCALE GENOMIC DNA]</scope>
    <source>
        <strain evidence="16 17">SKay4041</strain>
    </source>
</reference>
<evidence type="ECO:0000313" key="16">
    <source>
        <dbReference type="EMBL" id="PFH50240.1"/>
    </source>
</evidence>
<evidence type="ECO:0008006" key="18">
    <source>
        <dbReference type="Google" id="ProtNLM"/>
    </source>
</evidence>
<dbReference type="InterPro" id="IPR014851">
    <property type="entry name" value="BCS1_N"/>
</dbReference>
<keyword evidence="8" id="KW-1133">Transmembrane helix</keyword>
<organism evidence="16 17">
    <name type="scientific">Amanita thiersii Skay4041</name>
    <dbReference type="NCBI Taxonomy" id="703135"/>
    <lineage>
        <taxon>Eukaryota</taxon>
        <taxon>Fungi</taxon>
        <taxon>Dikarya</taxon>
        <taxon>Basidiomycota</taxon>
        <taxon>Agaricomycotina</taxon>
        <taxon>Agaricomycetes</taxon>
        <taxon>Agaricomycetidae</taxon>
        <taxon>Agaricales</taxon>
        <taxon>Pluteineae</taxon>
        <taxon>Amanitaceae</taxon>
        <taxon>Amanita</taxon>
    </lineage>
</organism>
<evidence type="ECO:0000256" key="8">
    <source>
        <dbReference type="ARBA" id="ARBA00022989"/>
    </source>
</evidence>
<evidence type="ECO:0000256" key="13">
    <source>
        <dbReference type="SAM" id="MobiDB-lite"/>
    </source>
</evidence>
<dbReference type="EMBL" id="KZ302008">
    <property type="protein sequence ID" value="PFH50240.1"/>
    <property type="molecule type" value="Genomic_DNA"/>
</dbReference>
<dbReference type="Pfam" id="PF08740">
    <property type="entry name" value="BCS1_N"/>
    <property type="match status" value="1"/>
</dbReference>
<dbReference type="Proteomes" id="UP000242287">
    <property type="component" value="Unassembled WGS sequence"/>
</dbReference>
<evidence type="ECO:0000256" key="6">
    <source>
        <dbReference type="ARBA" id="ARBA00022801"/>
    </source>
</evidence>
<dbReference type="Pfam" id="PF00004">
    <property type="entry name" value="AAA"/>
    <property type="match status" value="2"/>
</dbReference>
<evidence type="ECO:0000256" key="9">
    <source>
        <dbReference type="ARBA" id="ARBA00023128"/>
    </source>
</evidence>
<comment type="subcellular location">
    <subcellularLocation>
        <location evidence="1">Mitochondrion inner membrane</location>
        <topology evidence="1">Single-pass membrane protein</topology>
    </subcellularLocation>
</comment>
<evidence type="ECO:0000256" key="3">
    <source>
        <dbReference type="ARBA" id="ARBA00022692"/>
    </source>
</evidence>
<dbReference type="Pfam" id="PF25426">
    <property type="entry name" value="AAA_lid_BCS1"/>
    <property type="match status" value="1"/>
</dbReference>
<keyword evidence="10" id="KW-0472">Membrane</keyword>
<dbReference type="InterPro" id="IPR003959">
    <property type="entry name" value="ATPase_AAA_core"/>
</dbReference>
<dbReference type="PANTHER" id="PTHR23070">
    <property type="entry name" value="BCS1 AAA-TYPE ATPASE"/>
    <property type="match status" value="1"/>
</dbReference>
<keyword evidence="17" id="KW-1185">Reference proteome</keyword>
<gene>
    <name evidence="16" type="ORF">AMATHDRAFT_48054</name>
</gene>
<evidence type="ECO:0000256" key="7">
    <source>
        <dbReference type="ARBA" id="ARBA00022840"/>
    </source>
</evidence>
<feature type="region of interest" description="Disordered" evidence="13">
    <location>
        <begin position="523"/>
        <end position="542"/>
    </location>
</feature>
<keyword evidence="3" id="KW-0812">Transmembrane</keyword>
<keyword evidence="4 12" id="KW-0547">Nucleotide-binding</keyword>
<dbReference type="InterPro" id="IPR050747">
    <property type="entry name" value="Mitochondrial_chaperone_BCS1"/>
</dbReference>
<dbReference type="InterPro" id="IPR003593">
    <property type="entry name" value="AAA+_ATPase"/>
</dbReference>
<evidence type="ECO:0000259" key="15">
    <source>
        <dbReference type="SMART" id="SM01024"/>
    </source>
</evidence>
<dbReference type="InterPro" id="IPR027417">
    <property type="entry name" value="P-loop_NTPase"/>
</dbReference>
<dbReference type="InterPro" id="IPR057495">
    <property type="entry name" value="AAA_lid_BCS1"/>
</dbReference>
<dbReference type="GO" id="GO:0005524">
    <property type="term" value="F:ATP binding"/>
    <property type="evidence" value="ECO:0007669"/>
    <property type="project" value="UniProtKB-KW"/>
</dbReference>
<evidence type="ECO:0000256" key="5">
    <source>
        <dbReference type="ARBA" id="ARBA00022792"/>
    </source>
</evidence>
<evidence type="ECO:0000256" key="4">
    <source>
        <dbReference type="ARBA" id="ARBA00022741"/>
    </source>
</evidence>
<dbReference type="STRING" id="703135.A0A2A9NRA3"/>
<dbReference type="AlphaFoldDB" id="A0A2A9NRA3"/>
<dbReference type="SMART" id="SM01024">
    <property type="entry name" value="BCS1_N"/>
    <property type="match status" value="1"/>
</dbReference>
<evidence type="ECO:0000256" key="1">
    <source>
        <dbReference type="ARBA" id="ARBA00004434"/>
    </source>
</evidence>
<dbReference type="GO" id="GO:0016887">
    <property type="term" value="F:ATP hydrolysis activity"/>
    <property type="evidence" value="ECO:0007669"/>
    <property type="project" value="InterPro"/>
</dbReference>
<dbReference type="PROSITE" id="PS00674">
    <property type="entry name" value="AAA"/>
    <property type="match status" value="1"/>
</dbReference>
<feature type="region of interest" description="Disordered" evidence="13">
    <location>
        <begin position="312"/>
        <end position="343"/>
    </location>
</feature>
<dbReference type="OrthoDB" id="10251412at2759"/>
<dbReference type="Gene3D" id="3.40.50.300">
    <property type="entry name" value="P-loop containing nucleotide triphosphate hydrolases"/>
    <property type="match status" value="1"/>
</dbReference>
<evidence type="ECO:0000259" key="14">
    <source>
        <dbReference type="SMART" id="SM00382"/>
    </source>
</evidence>
<dbReference type="InterPro" id="IPR003960">
    <property type="entry name" value="ATPase_AAA_CS"/>
</dbReference>
<protein>
    <recommendedName>
        <fullName evidence="18">AAA+ ATPase domain-containing protein</fullName>
    </recommendedName>
</protein>
<keyword evidence="6" id="KW-0378">Hydrolase</keyword>
<keyword evidence="9" id="KW-0496">Mitochondrion</keyword>
<keyword evidence="7 12" id="KW-0067">ATP-binding</keyword>
<feature type="compositionally biased region" description="Basic and acidic residues" evidence="13">
    <location>
        <begin position="314"/>
        <end position="331"/>
    </location>
</feature>
<dbReference type="SMART" id="SM00382">
    <property type="entry name" value="AAA"/>
    <property type="match status" value="1"/>
</dbReference>
<dbReference type="SUPFAM" id="SSF52540">
    <property type="entry name" value="P-loop containing nucleoside triphosphate hydrolases"/>
    <property type="match status" value="1"/>
</dbReference>
<comment type="similarity">
    <text evidence="2">Belongs to the AAA ATPase family. BCS1 subfamily.</text>
</comment>
<dbReference type="GO" id="GO:0005743">
    <property type="term" value="C:mitochondrial inner membrane"/>
    <property type="evidence" value="ECO:0007669"/>
    <property type="project" value="UniProtKB-SubCell"/>
</dbReference>
<accession>A0A2A9NRA3</accession>
<evidence type="ECO:0000256" key="2">
    <source>
        <dbReference type="ARBA" id="ARBA00007448"/>
    </source>
</evidence>
<evidence type="ECO:0000256" key="11">
    <source>
        <dbReference type="ARBA" id="ARBA00048778"/>
    </source>
</evidence>
<feature type="domain" description="BCS1 N-terminal" evidence="15">
    <location>
        <begin position="29"/>
        <end position="212"/>
    </location>
</feature>
<keyword evidence="5" id="KW-0999">Mitochondrion inner membrane</keyword>